<dbReference type="PANTHER" id="PTHR35936">
    <property type="entry name" value="MEMBRANE-BOUND LYTIC MUREIN TRANSGLYCOSYLASE F"/>
    <property type="match status" value="1"/>
</dbReference>
<evidence type="ECO:0000259" key="3">
    <source>
        <dbReference type="SMART" id="SM00062"/>
    </source>
</evidence>
<proteinExistence type="predicted"/>
<keyword evidence="5" id="KW-1185">Reference proteome</keyword>
<keyword evidence="1 2" id="KW-0732">Signal</keyword>
<evidence type="ECO:0000313" key="5">
    <source>
        <dbReference type="Proteomes" id="UP001595776"/>
    </source>
</evidence>
<evidence type="ECO:0000313" key="4">
    <source>
        <dbReference type="EMBL" id="MFC4348335.1"/>
    </source>
</evidence>
<dbReference type="SMART" id="SM00062">
    <property type="entry name" value="PBPb"/>
    <property type="match status" value="1"/>
</dbReference>
<accession>A0ABV8UB38</accession>
<protein>
    <submittedName>
        <fullName evidence="4">Substrate-binding periplasmic protein</fullName>
    </submittedName>
</protein>
<dbReference type="SUPFAM" id="SSF53850">
    <property type="entry name" value="Periplasmic binding protein-like II"/>
    <property type="match status" value="1"/>
</dbReference>
<name>A0ABV8UB38_9PROT</name>
<evidence type="ECO:0000256" key="2">
    <source>
        <dbReference type="SAM" id="SignalP"/>
    </source>
</evidence>
<sequence length="267" mass="29940">MRASPTIHALWVLFAAICLSPSVTAQSPSLHPKLIEIATRENLPPYVVGGAAHGIEIDLVRAIFDYSDYEPVFIQQPRVRMITAFESGQINGILTQHVLASNIGCSTDWYIAHQNVALTLASRNLTIEGLDDLKGLSVLSFSGATRYLGPEFQEAVTQTKRYTESGDQSKHIQLLYKGRFDTVVGDRWILALAQKSQFTETGEYLELKRHPIMKPSLYVARFHDQKICDAFNLGLRRLRADGTYAEIWNGYRQSLAVMNDRDGDLPQ</sequence>
<evidence type="ECO:0000256" key="1">
    <source>
        <dbReference type="ARBA" id="ARBA00022729"/>
    </source>
</evidence>
<feature type="signal peptide" evidence="2">
    <location>
        <begin position="1"/>
        <end position="25"/>
    </location>
</feature>
<gene>
    <name evidence="4" type="ORF">ACFO5Q_10800</name>
</gene>
<comment type="caution">
    <text evidence="4">The sequence shown here is derived from an EMBL/GenBank/DDBJ whole genome shotgun (WGS) entry which is preliminary data.</text>
</comment>
<dbReference type="EMBL" id="JBHSCR010000007">
    <property type="protein sequence ID" value="MFC4348335.1"/>
    <property type="molecule type" value="Genomic_DNA"/>
</dbReference>
<dbReference type="PANTHER" id="PTHR35936:SF25">
    <property type="entry name" value="ABC TRANSPORTER SUBSTRATE-BINDING PROTEIN"/>
    <property type="match status" value="1"/>
</dbReference>
<organism evidence="4 5">
    <name type="scientific">Kordiimonas lipolytica</name>
    <dbReference type="NCBI Taxonomy" id="1662421"/>
    <lineage>
        <taxon>Bacteria</taxon>
        <taxon>Pseudomonadati</taxon>
        <taxon>Pseudomonadota</taxon>
        <taxon>Alphaproteobacteria</taxon>
        <taxon>Kordiimonadales</taxon>
        <taxon>Kordiimonadaceae</taxon>
        <taxon>Kordiimonas</taxon>
    </lineage>
</organism>
<dbReference type="Proteomes" id="UP001595776">
    <property type="component" value="Unassembled WGS sequence"/>
</dbReference>
<feature type="chain" id="PRO_5045927389" evidence="2">
    <location>
        <begin position="26"/>
        <end position="267"/>
    </location>
</feature>
<dbReference type="Pfam" id="PF00497">
    <property type="entry name" value="SBP_bac_3"/>
    <property type="match status" value="1"/>
</dbReference>
<dbReference type="InterPro" id="IPR001638">
    <property type="entry name" value="Solute-binding_3/MltF_N"/>
</dbReference>
<dbReference type="Gene3D" id="3.40.190.10">
    <property type="entry name" value="Periplasmic binding protein-like II"/>
    <property type="match status" value="2"/>
</dbReference>
<feature type="domain" description="Solute-binding protein family 3/N-terminal" evidence="3">
    <location>
        <begin position="34"/>
        <end position="255"/>
    </location>
</feature>
<reference evidence="5" key="1">
    <citation type="journal article" date="2019" name="Int. J. Syst. Evol. Microbiol.">
        <title>The Global Catalogue of Microorganisms (GCM) 10K type strain sequencing project: providing services to taxonomists for standard genome sequencing and annotation.</title>
        <authorList>
            <consortium name="The Broad Institute Genomics Platform"/>
            <consortium name="The Broad Institute Genome Sequencing Center for Infectious Disease"/>
            <person name="Wu L."/>
            <person name="Ma J."/>
        </authorList>
    </citation>
    <scope>NUCLEOTIDE SEQUENCE [LARGE SCALE GENOMIC DNA]</scope>
    <source>
        <strain evidence="5">CGMCC 1.15304</strain>
    </source>
</reference>
<dbReference type="RefSeq" id="WP_068145643.1">
    <property type="nucleotide sequence ID" value="NZ_JBHSCR010000007.1"/>
</dbReference>